<dbReference type="Gene3D" id="3.30.565.10">
    <property type="entry name" value="Histidine kinase-like ATPase, C-terminal domain"/>
    <property type="match status" value="1"/>
</dbReference>
<accession>A0ABR7XK27</accession>
<reference evidence="1 2" key="1">
    <citation type="submission" date="2020-09" db="EMBL/GenBank/DDBJ databases">
        <title>Genome sequencing and assembly of Pontibacter sp.</title>
        <authorList>
            <person name="Chhetri G."/>
        </authorList>
    </citation>
    <scope>NUCLEOTIDE SEQUENCE [LARGE SCALE GENOMIC DNA]</scope>
    <source>
        <strain evidence="1 2">JH31</strain>
    </source>
</reference>
<proteinExistence type="predicted"/>
<dbReference type="Gene3D" id="3.60.40.10">
    <property type="entry name" value="PPM-type phosphatase domain"/>
    <property type="match status" value="1"/>
</dbReference>
<dbReference type="InterPro" id="IPR036890">
    <property type="entry name" value="HATPase_C_sf"/>
</dbReference>
<dbReference type="InterPro" id="IPR039248">
    <property type="entry name" value="Ptase_RsbX"/>
</dbReference>
<dbReference type="PANTHER" id="PTHR35801:SF1">
    <property type="entry name" value="PHOSPHOSERINE PHOSPHATASE RSBX"/>
    <property type="match status" value="1"/>
</dbReference>
<evidence type="ECO:0000313" key="2">
    <source>
        <dbReference type="Proteomes" id="UP000625551"/>
    </source>
</evidence>
<dbReference type="EMBL" id="JACXAJ010000010">
    <property type="protein sequence ID" value="MBD1398662.1"/>
    <property type="molecule type" value="Genomic_DNA"/>
</dbReference>
<dbReference type="Proteomes" id="UP000625551">
    <property type="component" value="Unassembled WGS sequence"/>
</dbReference>
<keyword evidence="2" id="KW-1185">Reference proteome</keyword>
<dbReference type="SUPFAM" id="SSF55874">
    <property type="entry name" value="ATPase domain of HSP90 chaperone/DNA topoisomerase II/histidine kinase"/>
    <property type="match status" value="1"/>
</dbReference>
<dbReference type="RefSeq" id="WP_191184798.1">
    <property type="nucleotide sequence ID" value="NZ_JACXAJ010000010.1"/>
</dbReference>
<comment type="caution">
    <text evidence="1">The sequence shown here is derived from an EMBL/GenBank/DDBJ whole genome shotgun (WGS) entry which is preliminary data.</text>
</comment>
<name>A0ABR7XK27_9BACT</name>
<protein>
    <submittedName>
        <fullName evidence="1">SpoIIE family protein phosphatase</fullName>
    </submittedName>
</protein>
<sequence>MDVNQHYRFTVPDRSFASLTKKDITRLAESFALSEAAVGKVNIIVSEMLTNLEKFSPEGGELLVKAIGKPIKGIEIICLDNGSGMSDPARMMEDGVSTYGSAGEGLGAIKRQSDVFDLYSYPQVGTVIVTQVYKSGSVPRLSSHRYEVGSVMVSKPKEVDCGDGFAVIHRENGVYLLALDGLGHGTNAKDVAQLGVKTFCDHPQSDPAEALRTIHGNIRRTRGAVGFVAFIDTYQHQLNYCGIGNIAGKMFSMEGGIGNVPYKSVISYNGILGHNVPGTFNNQQLEWSRNKILIVHSDGLKSRWDLNKYPNLQRHMATTIAAVLYKDHSRHTDDTLVLVCKAKI</sequence>
<evidence type="ECO:0000313" key="1">
    <source>
        <dbReference type="EMBL" id="MBD1398662.1"/>
    </source>
</evidence>
<dbReference type="PANTHER" id="PTHR35801">
    <property type="entry name" value="PHOSPHOSERINE PHOSPHATASE RSBX"/>
    <property type="match status" value="1"/>
</dbReference>
<dbReference type="SUPFAM" id="SSF81606">
    <property type="entry name" value="PP2C-like"/>
    <property type="match status" value="1"/>
</dbReference>
<organism evidence="1 2">
    <name type="scientific">Pontibacter aquaedesilientis</name>
    <dbReference type="NCBI Taxonomy" id="2766980"/>
    <lineage>
        <taxon>Bacteria</taxon>
        <taxon>Pseudomonadati</taxon>
        <taxon>Bacteroidota</taxon>
        <taxon>Cytophagia</taxon>
        <taxon>Cytophagales</taxon>
        <taxon>Hymenobacteraceae</taxon>
        <taxon>Pontibacter</taxon>
    </lineage>
</organism>
<gene>
    <name evidence="1" type="ORF">H9Q13_15930</name>
</gene>
<dbReference type="InterPro" id="IPR036457">
    <property type="entry name" value="PPM-type-like_dom_sf"/>
</dbReference>